<dbReference type="SUPFAM" id="SSF47240">
    <property type="entry name" value="Ferritin-like"/>
    <property type="match status" value="1"/>
</dbReference>
<name>A0A6P5R259_MUSCR</name>
<evidence type="ECO:0000256" key="1">
    <source>
        <dbReference type="ARBA" id="ARBA00007513"/>
    </source>
</evidence>
<evidence type="ECO:0000256" key="4">
    <source>
        <dbReference type="ARBA" id="ARBA00023004"/>
    </source>
</evidence>
<sequence>MGPKRRKPIPEEALAFIHRVACMQMNLSDAYMFLACLYSDDTTMTSFGAYSQDKASMKWSCAKNILAYITERGNKVCIPEIQRPEIDTHSCLQCAMAILNMENELTEILHDLQDVALTVKDNTTITFTKELIYSQRRNEDRLAWEIVELKRKEELAQKENDKNKRRLKGTRKKPRR</sequence>
<dbReference type="GO" id="GO:0008199">
    <property type="term" value="F:ferric iron binding"/>
    <property type="evidence" value="ECO:0007669"/>
    <property type="project" value="InterPro"/>
</dbReference>
<gene>
    <name evidence="10" type="primary">LOC110312109</name>
</gene>
<dbReference type="Gene3D" id="1.20.1260.10">
    <property type="match status" value="1"/>
</dbReference>
<evidence type="ECO:0000256" key="5">
    <source>
        <dbReference type="PIRSR" id="PIRSR601519-1"/>
    </source>
</evidence>
<keyword evidence="9" id="KW-1185">Reference proteome</keyword>
<dbReference type="InterPro" id="IPR001519">
    <property type="entry name" value="Ferritin"/>
</dbReference>
<feature type="binding site" evidence="5">
    <location>
        <position position="135"/>
    </location>
    <ligand>
        <name>Fe cation</name>
        <dbReference type="ChEBI" id="CHEBI:24875"/>
        <label>1</label>
    </ligand>
</feature>
<comment type="function">
    <text evidence="6">Stores iron in a soluble, non-toxic, readily available form. Important for iron homeostasis. Iron is taken up in the ferrous form and deposited as ferric hydroxides after oxidation.</text>
</comment>
<feature type="compositionally biased region" description="Basic residues" evidence="7">
    <location>
        <begin position="163"/>
        <end position="176"/>
    </location>
</feature>
<dbReference type="InterPro" id="IPR008331">
    <property type="entry name" value="Ferritin_DPS_dom"/>
</dbReference>
<dbReference type="GO" id="GO:0008198">
    <property type="term" value="F:ferrous iron binding"/>
    <property type="evidence" value="ECO:0007669"/>
    <property type="project" value="TreeGrafter"/>
</dbReference>
<dbReference type="InterPro" id="IPR009078">
    <property type="entry name" value="Ferritin-like_SF"/>
</dbReference>
<reference evidence="10" key="1">
    <citation type="submission" date="2025-08" db="UniProtKB">
        <authorList>
            <consortium name="RefSeq"/>
        </authorList>
    </citation>
    <scope>IDENTIFICATION</scope>
</reference>
<keyword evidence="4 5" id="KW-0408">Iron</keyword>
<dbReference type="GO" id="GO:0005737">
    <property type="term" value="C:cytoplasm"/>
    <property type="evidence" value="ECO:0007669"/>
    <property type="project" value="TreeGrafter"/>
</dbReference>
<dbReference type="PROSITE" id="PS50905">
    <property type="entry name" value="FERRITIN_LIKE"/>
    <property type="match status" value="1"/>
</dbReference>
<dbReference type="AlphaFoldDB" id="A0A6P5R259"/>
<dbReference type="PANTHER" id="PTHR11431">
    <property type="entry name" value="FERRITIN"/>
    <property type="match status" value="1"/>
</dbReference>
<keyword evidence="3 5" id="KW-0479">Metal-binding</keyword>
<dbReference type="FunFam" id="1.20.1260.10:FF:000022">
    <property type="entry name" value="Ferritin"/>
    <property type="match status" value="1"/>
</dbReference>
<keyword evidence="2 6" id="KW-0409">Iron storage</keyword>
<feature type="binding site" evidence="5">
    <location>
        <position position="102"/>
    </location>
    <ligand>
        <name>Fe cation</name>
        <dbReference type="ChEBI" id="CHEBI:24875"/>
        <label>1</label>
    </ligand>
</feature>
<dbReference type="InterPro" id="IPR012347">
    <property type="entry name" value="Ferritin-like"/>
</dbReference>
<comment type="similarity">
    <text evidence="1 6">Belongs to the ferritin family.</text>
</comment>
<dbReference type="RefSeq" id="XP_021041315.1">
    <property type="nucleotide sequence ID" value="XM_021185656.1"/>
</dbReference>
<organism evidence="9 10">
    <name type="scientific">Mus caroli</name>
    <name type="common">Ryukyu mouse</name>
    <name type="synonym">Ricefield mouse</name>
    <dbReference type="NCBI Taxonomy" id="10089"/>
    <lineage>
        <taxon>Eukaryota</taxon>
        <taxon>Metazoa</taxon>
        <taxon>Chordata</taxon>
        <taxon>Craniata</taxon>
        <taxon>Vertebrata</taxon>
        <taxon>Euteleostomi</taxon>
        <taxon>Mammalia</taxon>
        <taxon>Eutheria</taxon>
        <taxon>Euarchontoglires</taxon>
        <taxon>Glires</taxon>
        <taxon>Rodentia</taxon>
        <taxon>Myomorpha</taxon>
        <taxon>Muroidea</taxon>
        <taxon>Muridae</taxon>
        <taxon>Murinae</taxon>
        <taxon>Mus</taxon>
        <taxon>Mus</taxon>
    </lineage>
</organism>
<evidence type="ECO:0000256" key="3">
    <source>
        <dbReference type="ARBA" id="ARBA00022723"/>
    </source>
</evidence>
<dbReference type="InterPro" id="IPR009040">
    <property type="entry name" value="Ferritin-like_diiron"/>
</dbReference>
<dbReference type="GO" id="GO:0006879">
    <property type="term" value="P:intracellular iron ion homeostasis"/>
    <property type="evidence" value="ECO:0007669"/>
    <property type="project" value="UniProtKB-KW"/>
</dbReference>
<evidence type="ECO:0000256" key="6">
    <source>
        <dbReference type="RuleBase" id="RU361145"/>
    </source>
</evidence>
<accession>A0A6P5R259</accession>
<dbReference type="Proteomes" id="UP000515126">
    <property type="component" value="Chromosome 16"/>
</dbReference>
<dbReference type="GO" id="GO:0006826">
    <property type="term" value="P:iron ion transport"/>
    <property type="evidence" value="ECO:0007669"/>
    <property type="project" value="InterPro"/>
</dbReference>
<dbReference type="GeneID" id="110312109"/>
<evidence type="ECO:0000256" key="2">
    <source>
        <dbReference type="ARBA" id="ARBA00022434"/>
    </source>
</evidence>
<feature type="domain" description="Ferritin-like diiron" evidence="8">
    <location>
        <begin position="7"/>
        <end position="153"/>
    </location>
</feature>
<dbReference type="KEGG" id="mcal:110312109"/>
<evidence type="ECO:0000256" key="7">
    <source>
        <dbReference type="SAM" id="MobiDB-lite"/>
    </source>
</evidence>
<dbReference type="Pfam" id="PF00210">
    <property type="entry name" value="Ferritin"/>
    <property type="match status" value="1"/>
</dbReference>
<evidence type="ECO:0000313" key="10">
    <source>
        <dbReference type="RefSeq" id="XP_021041315.1"/>
    </source>
</evidence>
<dbReference type="PANTHER" id="PTHR11431:SF78">
    <property type="entry name" value="FERRITIN"/>
    <property type="match status" value="1"/>
</dbReference>
<proteinExistence type="inferred from homology"/>
<protein>
    <recommendedName>
        <fullName evidence="6">Ferritin</fullName>
    </recommendedName>
</protein>
<feature type="region of interest" description="Disordered" evidence="7">
    <location>
        <begin position="155"/>
        <end position="176"/>
    </location>
</feature>
<evidence type="ECO:0000259" key="8">
    <source>
        <dbReference type="PROSITE" id="PS50905"/>
    </source>
</evidence>
<evidence type="ECO:0000313" key="9">
    <source>
        <dbReference type="Proteomes" id="UP000515126"/>
    </source>
</evidence>